<comment type="caution">
    <text evidence="1">The sequence shown here is derived from an EMBL/GenBank/DDBJ whole genome shotgun (WGS) entry which is preliminary data.</text>
</comment>
<reference evidence="1 2" key="1">
    <citation type="submission" date="2020-05" db="EMBL/GenBank/DDBJ databases">
        <title>Distinct polysaccharide utilization as determinants for interspecies competition between intestinal Prevotella spp.</title>
        <authorList>
            <person name="Galvez E.J.C."/>
            <person name="Iljazovic A."/>
            <person name="Strowig T."/>
        </authorList>
    </citation>
    <scope>NUCLEOTIDE SEQUENCE [LARGE SCALE GENOMIC DNA]</scope>
    <source>
        <strain evidence="1 2">PMUR</strain>
    </source>
</reference>
<organism evidence="1 2">
    <name type="scientific">Xylanibacter muris</name>
    <dbReference type="NCBI Taxonomy" id="2736290"/>
    <lineage>
        <taxon>Bacteria</taxon>
        <taxon>Pseudomonadati</taxon>
        <taxon>Bacteroidota</taxon>
        <taxon>Bacteroidia</taxon>
        <taxon>Bacteroidales</taxon>
        <taxon>Prevotellaceae</taxon>
        <taxon>Xylanibacter</taxon>
    </lineage>
</organism>
<proteinExistence type="predicted"/>
<accession>A0ABX2AK32</accession>
<dbReference type="RefSeq" id="WP_172272280.1">
    <property type="nucleotide sequence ID" value="NZ_CASGMU010000001.1"/>
</dbReference>
<gene>
    <name evidence="1" type="ORF">HPS56_00600</name>
</gene>
<keyword evidence="2" id="KW-1185">Reference proteome</keyword>
<sequence length="270" mass="30936">MQNGFAVLLWHSGSYRHRIAGEPMQLDSSDSLSIADKDKAGDDLSANHLRDDIQIRQQHNGQEIKSGPEVEKYSSISGREQEIMPDDDCDWCYLFIHHSKVDSTVNIFREYGNFNTFVHKSIKYIRQDKRIVKQSKQTVSGLIFIQGDKDKIKIFLKKEFPLLHLVNNCSTHETAVIPNRVMQHFMQIAALVPTRIRFLMNPLNHYSAGNPRLRITTGVLAGLEGYLIRIDRDRRFVIAVGDMTVAISGVHKEQFENTDEYSKVFGKSRS</sequence>
<dbReference type="EMBL" id="JABKKF010000001">
    <property type="protein sequence ID" value="NPD90872.1"/>
    <property type="molecule type" value="Genomic_DNA"/>
</dbReference>
<protein>
    <recommendedName>
        <fullName evidence="3">NusG-like N-terminal domain-containing protein</fullName>
    </recommendedName>
</protein>
<dbReference type="Proteomes" id="UP000714420">
    <property type="component" value="Unassembled WGS sequence"/>
</dbReference>
<name>A0ABX2AK32_9BACT</name>
<evidence type="ECO:0000313" key="1">
    <source>
        <dbReference type="EMBL" id="NPD90872.1"/>
    </source>
</evidence>
<evidence type="ECO:0000313" key="2">
    <source>
        <dbReference type="Proteomes" id="UP000714420"/>
    </source>
</evidence>
<evidence type="ECO:0008006" key="3">
    <source>
        <dbReference type="Google" id="ProtNLM"/>
    </source>
</evidence>